<comment type="caution">
    <text evidence="1">The sequence shown here is derived from an EMBL/GenBank/DDBJ whole genome shotgun (WGS) entry which is preliminary data.</text>
</comment>
<accession>A0A3N1DCP6</accession>
<evidence type="ECO:0000313" key="1">
    <source>
        <dbReference type="EMBL" id="ROO91297.1"/>
    </source>
</evidence>
<keyword evidence="2" id="KW-1185">Reference proteome</keyword>
<dbReference type="Proteomes" id="UP000272400">
    <property type="component" value="Unassembled WGS sequence"/>
</dbReference>
<dbReference type="AlphaFoldDB" id="A0A3N1DCP6"/>
<reference evidence="1 2" key="1">
    <citation type="submission" date="2018-11" db="EMBL/GenBank/DDBJ databases">
        <title>Sequencing the genomes of 1000 actinobacteria strains.</title>
        <authorList>
            <person name="Klenk H.-P."/>
        </authorList>
    </citation>
    <scope>NUCLEOTIDE SEQUENCE [LARGE SCALE GENOMIC DNA]</scope>
    <source>
        <strain evidence="1 2">DSM 44254</strain>
    </source>
</reference>
<gene>
    <name evidence="1" type="ORF">EDD29_9050</name>
</gene>
<evidence type="ECO:0000313" key="2">
    <source>
        <dbReference type="Proteomes" id="UP000272400"/>
    </source>
</evidence>
<organism evidence="1 2">
    <name type="scientific">Actinocorallia herbida</name>
    <dbReference type="NCBI Taxonomy" id="58109"/>
    <lineage>
        <taxon>Bacteria</taxon>
        <taxon>Bacillati</taxon>
        <taxon>Actinomycetota</taxon>
        <taxon>Actinomycetes</taxon>
        <taxon>Streptosporangiales</taxon>
        <taxon>Thermomonosporaceae</taxon>
        <taxon>Actinocorallia</taxon>
    </lineage>
</organism>
<dbReference type="EMBL" id="RJKE01000001">
    <property type="protein sequence ID" value="ROO91297.1"/>
    <property type="molecule type" value="Genomic_DNA"/>
</dbReference>
<protein>
    <recommendedName>
        <fullName evidence="3">Serine/threonine protein kinase</fullName>
    </recommendedName>
</protein>
<sequence length="157" mass="16683">MAGVAVGACAVLAGVGLFAVLSDDDERRESRSPTQNLVASPKAAGAFPRAYSGTWRGALATDEKGWEVQLALPGGADTGSVQYYQNGEIQCTGTVRYVKAGKHELRLDEQTPNCTPNKSGIVRLTAIAKGLRHQWYADQDDLAENAPSYDGTLKKVG</sequence>
<evidence type="ECO:0008006" key="3">
    <source>
        <dbReference type="Google" id="ProtNLM"/>
    </source>
</evidence>
<name>A0A3N1DCP6_9ACTN</name>
<dbReference type="RefSeq" id="WP_123670140.1">
    <property type="nucleotide sequence ID" value="NZ_RJKE01000001.1"/>
</dbReference>
<proteinExistence type="predicted"/>